<feature type="signal peptide" evidence="1">
    <location>
        <begin position="1"/>
        <end position="33"/>
    </location>
</feature>
<accession>A0A8E4EQZ4</accession>
<gene>
    <name evidence="3" type="ORF">XSP_001750</name>
</gene>
<feature type="chain" id="PRO_5036263386" description="ChaN family lipoprotein" evidence="1">
    <location>
        <begin position="34"/>
        <end position="302"/>
    </location>
</feature>
<dbReference type="GeneID" id="79389068"/>
<organism evidence="3 4">
    <name type="scientific">Xanthomonas euroxanthea</name>
    <dbReference type="NCBI Taxonomy" id="2259622"/>
    <lineage>
        <taxon>Bacteria</taxon>
        <taxon>Pseudomonadati</taxon>
        <taxon>Pseudomonadota</taxon>
        <taxon>Gammaproteobacteria</taxon>
        <taxon>Lysobacterales</taxon>
        <taxon>Lysobacteraceae</taxon>
        <taxon>Xanthomonas</taxon>
    </lineage>
</organism>
<dbReference type="EMBL" id="LR861803">
    <property type="protein sequence ID" value="CAD1790796.1"/>
    <property type="molecule type" value="Genomic_DNA"/>
</dbReference>
<dbReference type="RefSeq" id="WP_147421347.1">
    <property type="nucleotide sequence ID" value="NZ_LR861803.1"/>
</dbReference>
<evidence type="ECO:0000313" key="3">
    <source>
        <dbReference type="EMBL" id="CAD1790796.1"/>
    </source>
</evidence>
<dbReference type="EMBL" id="LR824641">
    <property type="protein sequence ID" value="CAD0323888.1"/>
    <property type="molecule type" value="Genomic_DNA"/>
</dbReference>
<dbReference type="AlphaFoldDB" id="A0A8E4EQZ4"/>
<proteinExistence type="predicted"/>
<evidence type="ECO:0000256" key="1">
    <source>
        <dbReference type="SAM" id="SignalP"/>
    </source>
</evidence>
<evidence type="ECO:0000313" key="4">
    <source>
        <dbReference type="Proteomes" id="UP000515493"/>
    </source>
</evidence>
<sequence>MKKLIGNTKAFTLTLGILASLCVLTSFSGNATAHDLPAGEKCQINSPKSFTSWSDEGLDVALSHIACVWSEHPVLLIGETHGADQPLDLVTALIERQSKSSKLAIGLELPSIEDECLSQFLTTPITKQSTDALLSGKFWSSNDGRASQSLVKFLTRVNALKKSGRDIEVFGMEDLTSKPRSKNPAANKELGMAEILKKRAKLGRKIIAIGGDFHMRIEDPESPRSTSVPSQLQVLSPYVLYLSSTHGAAWTCATMNDCGVHERPQGTVPPSDEATLEATSAHGIHVEKIDLPLLTASPPAKI</sequence>
<name>A0A8E4EQZ4_9XANT</name>
<evidence type="ECO:0000313" key="2">
    <source>
        <dbReference type="EMBL" id="CAD0323888.1"/>
    </source>
</evidence>
<reference evidence="3 4" key="1">
    <citation type="submission" date="2020-07" db="EMBL/GenBank/DDBJ databases">
        <authorList>
            <person name="Teixeira M."/>
        </authorList>
    </citation>
    <scope>NUCLEOTIDE SEQUENCE [LARGE SCALE GENOMIC DNA]</scope>
    <source>
        <strain evidence="3">1</strain>
        <strain evidence="2">Xanthomonas sp. CPBF 367</strain>
    </source>
</reference>
<dbReference type="KEGG" id="xeu:XSP_001750"/>
<evidence type="ECO:0008006" key="5">
    <source>
        <dbReference type="Google" id="ProtNLM"/>
    </source>
</evidence>
<keyword evidence="1" id="KW-0732">Signal</keyword>
<dbReference type="Proteomes" id="UP000515493">
    <property type="component" value="Chromosome"/>
</dbReference>
<protein>
    <recommendedName>
        <fullName evidence="5">ChaN family lipoprotein</fullName>
    </recommendedName>
</protein>